<name>A0AAP0JFU6_9MAGN</name>
<keyword evidence="3" id="KW-1185">Reference proteome</keyword>
<feature type="region of interest" description="Disordered" evidence="1">
    <location>
        <begin position="141"/>
        <end position="167"/>
    </location>
</feature>
<protein>
    <submittedName>
        <fullName evidence="2">Uncharacterized protein</fullName>
    </submittedName>
</protein>
<dbReference type="Proteomes" id="UP001419268">
    <property type="component" value="Unassembled WGS sequence"/>
</dbReference>
<feature type="compositionally biased region" description="Basic and acidic residues" evidence="1">
    <location>
        <begin position="207"/>
        <end position="233"/>
    </location>
</feature>
<evidence type="ECO:0000313" key="2">
    <source>
        <dbReference type="EMBL" id="KAK9132830.1"/>
    </source>
</evidence>
<feature type="compositionally biased region" description="Basic and acidic residues" evidence="1">
    <location>
        <begin position="75"/>
        <end position="99"/>
    </location>
</feature>
<proteinExistence type="predicted"/>
<evidence type="ECO:0000256" key="1">
    <source>
        <dbReference type="SAM" id="MobiDB-lite"/>
    </source>
</evidence>
<organism evidence="2 3">
    <name type="scientific">Stephania cephalantha</name>
    <dbReference type="NCBI Taxonomy" id="152367"/>
    <lineage>
        <taxon>Eukaryota</taxon>
        <taxon>Viridiplantae</taxon>
        <taxon>Streptophyta</taxon>
        <taxon>Embryophyta</taxon>
        <taxon>Tracheophyta</taxon>
        <taxon>Spermatophyta</taxon>
        <taxon>Magnoliopsida</taxon>
        <taxon>Ranunculales</taxon>
        <taxon>Menispermaceae</taxon>
        <taxon>Menispermoideae</taxon>
        <taxon>Cissampelideae</taxon>
        <taxon>Stephania</taxon>
    </lineage>
</organism>
<reference evidence="2 3" key="1">
    <citation type="submission" date="2024-01" db="EMBL/GenBank/DDBJ databases">
        <title>Genome assemblies of Stephania.</title>
        <authorList>
            <person name="Yang L."/>
        </authorList>
    </citation>
    <scope>NUCLEOTIDE SEQUENCE [LARGE SCALE GENOMIC DNA]</scope>
    <source>
        <strain evidence="2">JXDWG</strain>
        <tissue evidence="2">Leaf</tissue>
    </source>
</reference>
<gene>
    <name evidence="2" type="ORF">Scep_012358</name>
</gene>
<dbReference type="EMBL" id="JBBNAG010000005">
    <property type="protein sequence ID" value="KAK9132830.1"/>
    <property type="molecule type" value="Genomic_DNA"/>
</dbReference>
<sequence length="242" mass="26156">MRSLPSAVSVLTSPSFESQFSFSIDLSGEEKMSAIGCFVYRALTWRRLIGWTGCDDALVLVRACHVAGKRRSESRAESAKFWEPRRERERKLEREREVAGEEGDPAAARSTRLCSGHAEAAGGEQWRRSRRVAVVVDAAGEAAAGSRHGAESVASTAQTADGGQRRERAVAGSDLAAAAADQQCRRASSDAAGEQCGRTSDAGGARQRLDGQQTRERLRRRCDATPARDERPTSGDATAMMR</sequence>
<feature type="region of interest" description="Disordered" evidence="1">
    <location>
        <begin position="180"/>
        <end position="242"/>
    </location>
</feature>
<evidence type="ECO:0000313" key="3">
    <source>
        <dbReference type="Proteomes" id="UP001419268"/>
    </source>
</evidence>
<comment type="caution">
    <text evidence="2">The sequence shown here is derived from an EMBL/GenBank/DDBJ whole genome shotgun (WGS) entry which is preliminary data.</text>
</comment>
<accession>A0AAP0JFU6</accession>
<dbReference type="AlphaFoldDB" id="A0AAP0JFU6"/>
<feature type="region of interest" description="Disordered" evidence="1">
    <location>
        <begin position="75"/>
        <end position="112"/>
    </location>
</feature>